<dbReference type="PANTHER" id="PTHR30273:SF2">
    <property type="entry name" value="PROTEIN FECR"/>
    <property type="match status" value="1"/>
</dbReference>
<reference evidence="4" key="1">
    <citation type="submission" date="2024-07" db="EMBL/GenBank/DDBJ databases">
        <title>Complete genome sequence of Prevotella sp. YM-2024 GTC17254.</title>
        <authorList>
            <person name="Hayashi M."/>
            <person name="Muto Y."/>
            <person name="Tanaka K."/>
            <person name="Niwa H."/>
        </authorList>
    </citation>
    <scope>NUCLEOTIDE SEQUENCE</scope>
    <source>
        <strain evidence="4">GTC17254</strain>
    </source>
</reference>
<feature type="transmembrane region" description="Helical" evidence="1">
    <location>
        <begin position="82"/>
        <end position="103"/>
    </location>
</feature>
<feature type="domain" description="FecR protein" evidence="2">
    <location>
        <begin position="120"/>
        <end position="213"/>
    </location>
</feature>
<keyword evidence="1" id="KW-1133">Transmembrane helix</keyword>
<protein>
    <submittedName>
        <fullName evidence="4">FecR family protein</fullName>
    </submittedName>
</protein>
<dbReference type="InterPro" id="IPR006860">
    <property type="entry name" value="FecR"/>
</dbReference>
<keyword evidence="1" id="KW-0472">Membrane</keyword>
<dbReference type="InterPro" id="IPR032508">
    <property type="entry name" value="FecR_C"/>
</dbReference>
<evidence type="ECO:0000256" key="1">
    <source>
        <dbReference type="SAM" id="Phobius"/>
    </source>
</evidence>
<dbReference type="Gene3D" id="3.55.50.30">
    <property type="match status" value="1"/>
</dbReference>
<evidence type="ECO:0000259" key="3">
    <source>
        <dbReference type="Pfam" id="PF16344"/>
    </source>
</evidence>
<dbReference type="AlphaFoldDB" id="A0AB33IYG5"/>
<evidence type="ECO:0000259" key="2">
    <source>
        <dbReference type="Pfam" id="PF04773"/>
    </source>
</evidence>
<organism evidence="4">
    <name type="scientific">Prevotella sp. GTC17254</name>
    <dbReference type="NCBI Taxonomy" id="3236794"/>
    <lineage>
        <taxon>Bacteria</taxon>
        <taxon>Pseudomonadati</taxon>
        <taxon>Bacteroidota</taxon>
        <taxon>Bacteroidia</taxon>
        <taxon>Bacteroidales</taxon>
        <taxon>Prevotellaceae</taxon>
        <taxon>Prevotella</taxon>
    </lineage>
</organism>
<dbReference type="PIRSF" id="PIRSF018266">
    <property type="entry name" value="FecR"/>
    <property type="match status" value="1"/>
</dbReference>
<sequence>MENQNTEKHIIREFFAHQYSKVLQLKFGWWLLNGTSQQVRDVEMENLWNETDGTTSPELEEDRKNFHYAIVGQQRKEHIHRYMFPAAAATILIMVSSIITYFMSAAYFRQQSQATEFVRLTVPETEMKTVVLSDSTHVIVNAGSTLIYPKKFNTKTRTVFLMGEANFDVQKNIEKPFTVLTQYMAVTALGTRFDVTAYSQLQKRTVTLEKGKVSVSIMDKNRRKQTHVLSPNQTLSYIMDTHEVSIHNVDAGMKLSWDKGYLMFDGARFRDIIGCLERRYGVRITCTDMKKMNGLYYVKFKPDENLRRVLDILSTLSTPFRYRVSGNDVTIMP</sequence>
<dbReference type="Pfam" id="PF16344">
    <property type="entry name" value="FecR_C"/>
    <property type="match status" value="1"/>
</dbReference>
<gene>
    <name evidence="4" type="ORF">GTC17254_22620</name>
</gene>
<name>A0AB33IYG5_9BACT</name>
<accession>A0AB33IYG5</accession>
<proteinExistence type="predicted"/>
<dbReference type="EMBL" id="AP035786">
    <property type="protein sequence ID" value="BFO74665.1"/>
    <property type="molecule type" value="Genomic_DNA"/>
</dbReference>
<feature type="domain" description="Protein FecR C-terminal" evidence="3">
    <location>
        <begin position="261"/>
        <end position="331"/>
    </location>
</feature>
<keyword evidence="1" id="KW-0812">Transmembrane</keyword>
<dbReference type="Pfam" id="PF04773">
    <property type="entry name" value="FecR"/>
    <property type="match status" value="1"/>
</dbReference>
<dbReference type="PANTHER" id="PTHR30273">
    <property type="entry name" value="PERIPLASMIC SIGNAL SENSOR AND SIGMA FACTOR ACTIVATOR FECR-RELATED"/>
    <property type="match status" value="1"/>
</dbReference>
<dbReference type="InterPro" id="IPR012373">
    <property type="entry name" value="Ferrdict_sens_TM"/>
</dbReference>
<dbReference type="Gene3D" id="2.60.120.1440">
    <property type="match status" value="1"/>
</dbReference>
<dbReference type="GO" id="GO:0016989">
    <property type="term" value="F:sigma factor antagonist activity"/>
    <property type="evidence" value="ECO:0007669"/>
    <property type="project" value="TreeGrafter"/>
</dbReference>
<evidence type="ECO:0000313" key="4">
    <source>
        <dbReference type="EMBL" id="BFO74665.1"/>
    </source>
</evidence>